<evidence type="ECO:0000259" key="8">
    <source>
        <dbReference type="PROSITE" id="PS50928"/>
    </source>
</evidence>
<dbReference type="Gene3D" id="1.10.3720.10">
    <property type="entry name" value="MetI-like"/>
    <property type="match status" value="1"/>
</dbReference>
<feature type="transmembrane region" description="Helical" evidence="7">
    <location>
        <begin position="107"/>
        <end position="128"/>
    </location>
</feature>
<feature type="transmembrane region" description="Helical" evidence="7">
    <location>
        <begin position="155"/>
        <end position="179"/>
    </location>
</feature>
<keyword evidence="3" id="KW-1003">Cell membrane</keyword>
<evidence type="ECO:0000313" key="9">
    <source>
        <dbReference type="EMBL" id="HHS01544.1"/>
    </source>
</evidence>
<keyword evidence="6 7" id="KW-0472">Membrane</keyword>
<comment type="caution">
    <text evidence="9">The sequence shown here is derived from an EMBL/GenBank/DDBJ whole genome shotgun (WGS) entry which is preliminary data.</text>
</comment>
<sequence length="298" mass="34411">MTASLKRKDLVGLLYVLPWLIGFLVFKLYPFVMSLVYSFCDYSMLKPPRFVGLYNFIYMFTKDELFPKALFNTLKYVIITVPLKISFALFVAIILNMKLRGINLFRTVYYLPSIFGGSVAISILWRFLFMKEGIVNKFLSLFGIEGINWLGDPKIAIFSVSFLAVWQFGSSMVLFLARLKEIPSELYEAALVDGASRLKMFAKITLPMISPIMFFNLVMQTINAFQEFTGPYIITGGGPVNSTYLLSMLIYDNAFKYFRMGYAAALSWVQFVIILIFTAFIFRSSTYWTYYEYDEGRF</sequence>
<dbReference type="InterPro" id="IPR035906">
    <property type="entry name" value="MetI-like_sf"/>
</dbReference>
<dbReference type="PANTHER" id="PTHR30193:SF1">
    <property type="entry name" value="ABC TRANSPORTER PERMEASE PROTEIN YESP-RELATED"/>
    <property type="match status" value="1"/>
</dbReference>
<gene>
    <name evidence="9" type="ORF">ENL71_03285</name>
</gene>
<dbReference type="InterPro" id="IPR051393">
    <property type="entry name" value="ABC_transporter_permease"/>
</dbReference>
<dbReference type="EMBL" id="DRUZ01000039">
    <property type="protein sequence ID" value="HHS01544.1"/>
    <property type="molecule type" value="Genomic_DNA"/>
</dbReference>
<dbReference type="PROSITE" id="PS50928">
    <property type="entry name" value="ABC_TM1"/>
    <property type="match status" value="1"/>
</dbReference>
<feature type="transmembrane region" description="Helical" evidence="7">
    <location>
        <begin position="263"/>
        <end position="282"/>
    </location>
</feature>
<dbReference type="Pfam" id="PF00528">
    <property type="entry name" value="BPD_transp_1"/>
    <property type="match status" value="1"/>
</dbReference>
<dbReference type="CDD" id="cd06261">
    <property type="entry name" value="TM_PBP2"/>
    <property type="match status" value="1"/>
</dbReference>
<accession>A0A7C5V0Q5</accession>
<comment type="subcellular location">
    <subcellularLocation>
        <location evidence="1 7">Cell membrane</location>
        <topology evidence="1 7">Multi-pass membrane protein</topology>
    </subcellularLocation>
</comment>
<protein>
    <submittedName>
        <fullName evidence="9">Sugar ABC transporter permease</fullName>
    </submittedName>
</protein>
<keyword evidence="2 7" id="KW-0813">Transport</keyword>
<organism evidence="9">
    <name type="scientific">Caldicellulosiruptor owensensis</name>
    <dbReference type="NCBI Taxonomy" id="55205"/>
    <lineage>
        <taxon>Bacteria</taxon>
        <taxon>Bacillati</taxon>
        <taxon>Bacillota</taxon>
        <taxon>Bacillota incertae sedis</taxon>
        <taxon>Caldicellulosiruptorales</taxon>
        <taxon>Caldicellulosiruptoraceae</taxon>
        <taxon>Caldicellulosiruptor</taxon>
    </lineage>
</organism>
<dbReference type="GO" id="GO:0055085">
    <property type="term" value="P:transmembrane transport"/>
    <property type="evidence" value="ECO:0007669"/>
    <property type="project" value="InterPro"/>
</dbReference>
<evidence type="ECO:0000256" key="7">
    <source>
        <dbReference type="RuleBase" id="RU363032"/>
    </source>
</evidence>
<dbReference type="SUPFAM" id="SSF160964">
    <property type="entry name" value="MalF N-terminal region-like"/>
    <property type="match status" value="1"/>
</dbReference>
<comment type="similarity">
    <text evidence="7">Belongs to the binding-protein-dependent transport system permease family.</text>
</comment>
<dbReference type="SUPFAM" id="SSF161098">
    <property type="entry name" value="MetI-like"/>
    <property type="match status" value="1"/>
</dbReference>
<dbReference type="InterPro" id="IPR000515">
    <property type="entry name" value="MetI-like"/>
</dbReference>
<dbReference type="AlphaFoldDB" id="A0A7C5V0Q5"/>
<evidence type="ECO:0000256" key="2">
    <source>
        <dbReference type="ARBA" id="ARBA00022448"/>
    </source>
</evidence>
<evidence type="ECO:0000256" key="5">
    <source>
        <dbReference type="ARBA" id="ARBA00022989"/>
    </source>
</evidence>
<evidence type="ECO:0000256" key="3">
    <source>
        <dbReference type="ARBA" id="ARBA00022475"/>
    </source>
</evidence>
<evidence type="ECO:0000256" key="1">
    <source>
        <dbReference type="ARBA" id="ARBA00004651"/>
    </source>
</evidence>
<dbReference type="GO" id="GO:0005886">
    <property type="term" value="C:plasma membrane"/>
    <property type="evidence" value="ECO:0007669"/>
    <property type="project" value="UniProtKB-SubCell"/>
</dbReference>
<reference evidence="9" key="1">
    <citation type="journal article" date="2020" name="mSystems">
        <title>Genome- and Community-Level Interaction Insights into Carbon Utilization and Element Cycling Functions of Hydrothermarchaeota in Hydrothermal Sediment.</title>
        <authorList>
            <person name="Zhou Z."/>
            <person name="Liu Y."/>
            <person name="Xu W."/>
            <person name="Pan J."/>
            <person name="Luo Z.H."/>
            <person name="Li M."/>
        </authorList>
    </citation>
    <scope>NUCLEOTIDE SEQUENCE [LARGE SCALE GENOMIC DNA]</scope>
    <source>
        <strain evidence="9">SpSt-102</strain>
    </source>
</reference>
<evidence type="ECO:0000256" key="6">
    <source>
        <dbReference type="ARBA" id="ARBA00023136"/>
    </source>
</evidence>
<keyword evidence="5 7" id="KW-1133">Transmembrane helix</keyword>
<name>A0A7C5V0Q5_9FIRM</name>
<feature type="transmembrane region" description="Helical" evidence="7">
    <location>
        <begin position="231"/>
        <end position="251"/>
    </location>
</feature>
<feature type="transmembrane region" description="Helical" evidence="7">
    <location>
        <begin position="12"/>
        <end position="39"/>
    </location>
</feature>
<evidence type="ECO:0000256" key="4">
    <source>
        <dbReference type="ARBA" id="ARBA00022692"/>
    </source>
</evidence>
<dbReference type="PANTHER" id="PTHR30193">
    <property type="entry name" value="ABC TRANSPORTER PERMEASE PROTEIN"/>
    <property type="match status" value="1"/>
</dbReference>
<feature type="transmembrane region" description="Helical" evidence="7">
    <location>
        <begin position="76"/>
        <end position="95"/>
    </location>
</feature>
<proteinExistence type="inferred from homology"/>
<feature type="domain" description="ABC transmembrane type-1" evidence="8">
    <location>
        <begin position="70"/>
        <end position="281"/>
    </location>
</feature>
<keyword evidence="4 7" id="KW-0812">Transmembrane</keyword>